<proteinExistence type="predicted"/>
<accession>A0A7J7RMP2</accession>
<protein>
    <submittedName>
        <fullName evidence="2">Uncharacterized protein</fullName>
    </submittedName>
</protein>
<feature type="region of interest" description="Disordered" evidence="1">
    <location>
        <begin position="1"/>
        <end position="36"/>
    </location>
</feature>
<evidence type="ECO:0000256" key="1">
    <source>
        <dbReference type="SAM" id="MobiDB-lite"/>
    </source>
</evidence>
<keyword evidence="3" id="KW-1185">Reference proteome</keyword>
<name>A0A7J7RMP2_MYOMY</name>
<dbReference type="Proteomes" id="UP000527355">
    <property type="component" value="Unassembled WGS sequence"/>
</dbReference>
<evidence type="ECO:0000313" key="2">
    <source>
        <dbReference type="EMBL" id="KAF6277373.1"/>
    </source>
</evidence>
<reference evidence="2 3" key="1">
    <citation type="journal article" date="2020" name="Nature">
        <title>Six reference-quality genomes reveal evolution of bat adaptations.</title>
        <authorList>
            <person name="Jebb D."/>
            <person name="Huang Z."/>
            <person name="Pippel M."/>
            <person name="Hughes G.M."/>
            <person name="Lavrichenko K."/>
            <person name="Devanna P."/>
            <person name="Winkler S."/>
            <person name="Jermiin L.S."/>
            <person name="Skirmuntt E.C."/>
            <person name="Katzourakis A."/>
            <person name="Burkitt-Gray L."/>
            <person name="Ray D.A."/>
            <person name="Sullivan K.A.M."/>
            <person name="Roscito J.G."/>
            <person name="Kirilenko B.M."/>
            <person name="Davalos L.M."/>
            <person name="Corthals A.P."/>
            <person name="Power M.L."/>
            <person name="Jones G."/>
            <person name="Ransome R.D."/>
            <person name="Dechmann D.K.N."/>
            <person name="Locatelli A.G."/>
            <person name="Puechmaille S.J."/>
            <person name="Fedrigo O."/>
            <person name="Jarvis E.D."/>
            <person name="Hiller M."/>
            <person name="Vernes S.C."/>
            <person name="Myers E.W."/>
            <person name="Teeling E.C."/>
        </authorList>
    </citation>
    <scope>NUCLEOTIDE SEQUENCE [LARGE SCALE GENOMIC DNA]</scope>
    <source>
        <strain evidence="2">MMyoMyo1</strain>
        <tissue evidence="2">Flight muscle</tissue>
    </source>
</reference>
<gene>
    <name evidence="2" type="ORF">mMyoMyo1_010242</name>
</gene>
<feature type="region of interest" description="Disordered" evidence="1">
    <location>
        <begin position="107"/>
        <end position="132"/>
    </location>
</feature>
<comment type="caution">
    <text evidence="2">The sequence shown here is derived from an EMBL/GenBank/DDBJ whole genome shotgun (WGS) entry which is preliminary data.</text>
</comment>
<dbReference type="EMBL" id="JABWUV010000024">
    <property type="protein sequence ID" value="KAF6277373.1"/>
    <property type="molecule type" value="Genomic_DNA"/>
</dbReference>
<dbReference type="AlphaFoldDB" id="A0A7J7RMP2"/>
<evidence type="ECO:0000313" key="3">
    <source>
        <dbReference type="Proteomes" id="UP000527355"/>
    </source>
</evidence>
<sequence length="161" mass="17027">MWESESRVGSALPHAAAAEPVLPASPRQGAQGCLPRSPVRNRCEEGLLRASRDSVAPSPRQAECLAPGRGRRLLASGFLGGAAVQIHRVLPLVLACPSLLHPPVCPSNQEQAPLGPQARGTRRHLVQASRPAAQQPIQMLMLPWTGSRALRSLLPGAQGTI</sequence>
<organism evidence="2 3">
    <name type="scientific">Myotis myotis</name>
    <name type="common">Greater mouse-eared bat</name>
    <name type="synonym">Vespertilio myotis</name>
    <dbReference type="NCBI Taxonomy" id="51298"/>
    <lineage>
        <taxon>Eukaryota</taxon>
        <taxon>Metazoa</taxon>
        <taxon>Chordata</taxon>
        <taxon>Craniata</taxon>
        <taxon>Vertebrata</taxon>
        <taxon>Euteleostomi</taxon>
        <taxon>Mammalia</taxon>
        <taxon>Eutheria</taxon>
        <taxon>Laurasiatheria</taxon>
        <taxon>Chiroptera</taxon>
        <taxon>Yangochiroptera</taxon>
        <taxon>Vespertilionidae</taxon>
        <taxon>Myotis</taxon>
    </lineage>
</organism>